<accession>A0ABV1K444</accession>
<keyword evidence="2" id="KW-1185">Reference proteome</keyword>
<proteinExistence type="predicted"/>
<gene>
    <name evidence="1" type="ORF">WIS52_01945</name>
</gene>
<reference evidence="1 2" key="1">
    <citation type="submission" date="2024-03" db="EMBL/GenBank/DDBJ databases">
        <title>Draft genome sequence of Pseudonocardia nematodicida JCM 31783.</title>
        <authorList>
            <person name="Butdee W."/>
            <person name="Duangmal K."/>
        </authorList>
    </citation>
    <scope>NUCLEOTIDE SEQUENCE [LARGE SCALE GENOMIC DNA]</scope>
    <source>
        <strain evidence="1 2">JCM 31783</strain>
    </source>
</reference>
<dbReference type="EMBL" id="JBEDNQ010000001">
    <property type="protein sequence ID" value="MEQ3549219.1"/>
    <property type="molecule type" value="Genomic_DNA"/>
</dbReference>
<organism evidence="1 2">
    <name type="scientific">Pseudonocardia nematodicida</name>
    <dbReference type="NCBI Taxonomy" id="1206997"/>
    <lineage>
        <taxon>Bacteria</taxon>
        <taxon>Bacillati</taxon>
        <taxon>Actinomycetota</taxon>
        <taxon>Actinomycetes</taxon>
        <taxon>Pseudonocardiales</taxon>
        <taxon>Pseudonocardiaceae</taxon>
        <taxon>Pseudonocardia</taxon>
    </lineage>
</organism>
<sequence length="50" mass="5579">MAHEPYVLPFVDVAQEWVVRCDCGCGLLERYQQKDDADEAAKAAAEVQLP</sequence>
<comment type="caution">
    <text evidence="1">The sequence shown here is derived from an EMBL/GenBank/DDBJ whole genome shotgun (WGS) entry which is preliminary data.</text>
</comment>
<evidence type="ECO:0000313" key="1">
    <source>
        <dbReference type="EMBL" id="MEQ3549219.1"/>
    </source>
</evidence>
<name>A0ABV1K444_9PSEU</name>
<dbReference type="RefSeq" id="WP_349296307.1">
    <property type="nucleotide sequence ID" value="NZ_JBEDNQ010000001.1"/>
</dbReference>
<protein>
    <submittedName>
        <fullName evidence="1">Uncharacterized protein</fullName>
    </submittedName>
</protein>
<dbReference type="Proteomes" id="UP001494902">
    <property type="component" value="Unassembled WGS sequence"/>
</dbReference>
<evidence type="ECO:0000313" key="2">
    <source>
        <dbReference type="Proteomes" id="UP001494902"/>
    </source>
</evidence>